<dbReference type="GO" id="GO:0000139">
    <property type="term" value="C:Golgi membrane"/>
    <property type="evidence" value="ECO:0007669"/>
    <property type="project" value="UniProtKB-SubCell"/>
</dbReference>
<evidence type="ECO:0000256" key="9">
    <source>
        <dbReference type="SAM" id="MobiDB-lite"/>
    </source>
</evidence>
<feature type="region of interest" description="Disordered" evidence="9">
    <location>
        <begin position="1"/>
        <end position="22"/>
    </location>
</feature>
<dbReference type="GO" id="GO:0004559">
    <property type="term" value="F:alpha-mannosidase activity"/>
    <property type="evidence" value="ECO:0007669"/>
    <property type="project" value="TreeGrafter"/>
</dbReference>
<protein>
    <submittedName>
        <fullName evidence="11">Uncharacterized protein</fullName>
    </submittedName>
</protein>
<evidence type="ECO:0000256" key="4">
    <source>
        <dbReference type="ARBA" id="ARBA00022801"/>
    </source>
</evidence>
<dbReference type="InterPro" id="IPR026071">
    <property type="entry name" value="Glyco_Hydrolase_99"/>
</dbReference>
<reference evidence="11" key="1">
    <citation type="submission" date="2023-08" db="EMBL/GenBank/DDBJ databases">
        <authorList>
            <person name="Audoor S."/>
            <person name="Bilcke G."/>
        </authorList>
    </citation>
    <scope>NUCLEOTIDE SEQUENCE</scope>
</reference>
<keyword evidence="4" id="KW-0378">Hydrolase</keyword>
<dbReference type="PANTHER" id="PTHR13572:SF4">
    <property type="entry name" value="RE57134P"/>
    <property type="match status" value="1"/>
</dbReference>
<evidence type="ECO:0000256" key="2">
    <source>
        <dbReference type="ARBA" id="ARBA00009559"/>
    </source>
</evidence>
<dbReference type="PANTHER" id="PTHR13572">
    <property type="entry name" value="ENDO-ALPHA-1,2-MANNOSIDASE"/>
    <property type="match status" value="1"/>
</dbReference>
<feature type="transmembrane region" description="Helical" evidence="10">
    <location>
        <begin position="100"/>
        <end position="122"/>
    </location>
</feature>
<keyword evidence="6 10" id="KW-1133">Transmembrane helix</keyword>
<evidence type="ECO:0000256" key="8">
    <source>
        <dbReference type="ARBA" id="ARBA00023136"/>
    </source>
</evidence>
<accession>A0AAD2FTX7</accession>
<keyword evidence="12" id="KW-1185">Reference proteome</keyword>
<dbReference type="Pfam" id="PF16317">
    <property type="entry name" value="Glyco_hydro_99"/>
    <property type="match status" value="1"/>
</dbReference>
<organism evidence="11 12">
    <name type="scientific">Cylindrotheca closterium</name>
    <dbReference type="NCBI Taxonomy" id="2856"/>
    <lineage>
        <taxon>Eukaryota</taxon>
        <taxon>Sar</taxon>
        <taxon>Stramenopiles</taxon>
        <taxon>Ochrophyta</taxon>
        <taxon>Bacillariophyta</taxon>
        <taxon>Bacillariophyceae</taxon>
        <taxon>Bacillariophycidae</taxon>
        <taxon>Bacillariales</taxon>
        <taxon>Bacillariaceae</taxon>
        <taxon>Cylindrotheca</taxon>
    </lineage>
</organism>
<comment type="subcellular location">
    <subcellularLocation>
        <location evidence="1">Golgi apparatus membrane</location>
        <topology evidence="1">Single-pass type II membrane protein</topology>
    </subcellularLocation>
</comment>
<comment type="caution">
    <text evidence="11">The sequence shown here is derived from an EMBL/GenBank/DDBJ whole genome shotgun (WGS) entry which is preliminary data.</text>
</comment>
<dbReference type="AlphaFoldDB" id="A0AAD2FTX7"/>
<sequence>MSSYLASNPSQGQRLSSNGASIQSSTSPYFAARHDGRKFQQTWQAIANDDTEVLSSVAPITSGFKDGIVSDRHYDAKHQSTQGGSDTGEYSPNSKRTRSIFKPCSMCCLIISAFLIYILGILTERMILKVDNSSSLTRATSLYGVSDTFASRSASLPMVTLGTYYYPWYADDFHRGDGYLRKNLGQKPVLGEYDDRDPAIIAQHLEWSKRANIELWSVSWWGKHSREDNTTREVILTHPDLLDSDFQISLFYETFGRIKEEENYSLHRVGPDMEFMCSNYFNHPNYFHIGGKPVVYMYLSRLLDEKGLLAEVIQVMRQAAQDACGQDIYIIGDHIFGPPDDSVVKDAQIALELLDAVTNYDVYGSMSKSVGSKGGYFLEDDVRRYYEIEQREWKGIVNQKNCAYIPAVSPGYNDRAVRFEENQIPLSRSLFGGAPGSLFDTAVMSARTLVDSSASSVLMVNSFNEFHEDTQIEPVTAGEWSSMAFNMTYGLSYHGYGTLYLDILRSAFRKS</sequence>
<evidence type="ECO:0000256" key="3">
    <source>
        <dbReference type="ARBA" id="ARBA00022692"/>
    </source>
</evidence>
<dbReference type="Proteomes" id="UP001295423">
    <property type="component" value="Unassembled WGS sequence"/>
</dbReference>
<evidence type="ECO:0000256" key="10">
    <source>
        <dbReference type="SAM" id="Phobius"/>
    </source>
</evidence>
<comment type="similarity">
    <text evidence="2">Belongs to the glycosyl hydrolase 99 family.</text>
</comment>
<name>A0AAD2FTX7_9STRA</name>
<evidence type="ECO:0000313" key="12">
    <source>
        <dbReference type="Proteomes" id="UP001295423"/>
    </source>
</evidence>
<keyword evidence="3 10" id="KW-0812">Transmembrane</keyword>
<proteinExistence type="inferred from homology"/>
<evidence type="ECO:0000256" key="1">
    <source>
        <dbReference type="ARBA" id="ARBA00004323"/>
    </source>
</evidence>
<gene>
    <name evidence="11" type="ORF">CYCCA115_LOCUS13810</name>
</gene>
<evidence type="ECO:0000313" key="11">
    <source>
        <dbReference type="EMBL" id="CAJ1952975.1"/>
    </source>
</evidence>
<keyword evidence="5" id="KW-0735">Signal-anchor</keyword>
<evidence type="ECO:0000256" key="5">
    <source>
        <dbReference type="ARBA" id="ARBA00022968"/>
    </source>
</evidence>
<evidence type="ECO:0000256" key="7">
    <source>
        <dbReference type="ARBA" id="ARBA00023034"/>
    </source>
</evidence>
<keyword evidence="8 10" id="KW-0472">Membrane</keyword>
<evidence type="ECO:0000256" key="6">
    <source>
        <dbReference type="ARBA" id="ARBA00022989"/>
    </source>
</evidence>
<dbReference type="Gene3D" id="3.20.20.80">
    <property type="entry name" value="Glycosidases"/>
    <property type="match status" value="1"/>
</dbReference>
<dbReference type="EMBL" id="CAKOGP040001814">
    <property type="protein sequence ID" value="CAJ1952975.1"/>
    <property type="molecule type" value="Genomic_DNA"/>
</dbReference>
<keyword evidence="7" id="KW-0333">Golgi apparatus</keyword>